<evidence type="ECO:0000313" key="2">
    <source>
        <dbReference type="EMBL" id="KAK4018873.1"/>
    </source>
</evidence>
<evidence type="ECO:0000313" key="3">
    <source>
        <dbReference type="Proteomes" id="UP001234178"/>
    </source>
</evidence>
<evidence type="ECO:0000256" key="1">
    <source>
        <dbReference type="SAM" id="MobiDB-lite"/>
    </source>
</evidence>
<gene>
    <name evidence="2" type="ORF">OUZ56_000913</name>
</gene>
<comment type="caution">
    <text evidence="2">The sequence shown here is derived from an EMBL/GenBank/DDBJ whole genome shotgun (WGS) entry which is preliminary data.</text>
</comment>
<organism evidence="2 3">
    <name type="scientific">Daphnia magna</name>
    <dbReference type="NCBI Taxonomy" id="35525"/>
    <lineage>
        <taxon>Eukaryota</taxon>
        <taxon>Metazoa</taxon>
        <taxon>Ecdysozoa</taxon>
        <taxon>Arthropoda</taxon>
        <taxon>Crustacea</taxon>
        <taxon>Branchiopoda</taxon>
        <taxon>Diplostraca</taxon>
        <taxon>Cladocera</taxon>
        <taxon>Anomopoda</taxon>
        <taxon>Daphniidae</taxon>
        <taxon>Daphnia</taxon>
    </lineage>
</organism>
<proteinExistence type="predicted"/>
<feature type="region of interest" description="Disordered" evidence="1">
    <location>
        <begin position="99"/>
        <end position="120"/>
    </location>
</feature>
<accession>A0ABR0A142</accession>
<dbReference type="Proteomes" id="UP001234178">
    <property type="component" value="Unassembled WGS sequence"/>
</dbReference>
<protein>
    <submittedName>
        <fullName evidence="2">Uncharacterized protein</fullName>
    </submittedName>
</protein>
<dbReference type="EMBL" id="JAOYFB010000036">
    <property type="protein sequence ID" value="KAK4018873.1"/>
    <property type="molecule type" value="Genomic_DNA"/>
</dbReference>
<sequence>MAALVRPRFFKVRHSEFAASFLKSLVAIVWQTVLTRFVAMLVPQNEEKFIGRPDLLNVGVSETTSLCFLSNKNLHWPESRLGRPIIENYVLDGKIGADLNDGRKPGMPEGPSDSESQAVI</sequence>
<name>A0ABR0A142_9CRUS</name>
<keyword evidence="3" id="KW-1185">Reference proteome</keyword>
<reference evidence="2 3" key="1">
    <citation type="journal article" date="2023" name="Nucleic Acids Res.">
        <title>The hologenome of Daphnia magna reveals possible DNA methylation and microbiome-mediated evolution of the host genome.</title>
        <authorList>
            <person name="Chaturvedi A."/>
            <person name="Li X."/>
            <person name="Dhandapani V."/>
            <person name="Marshall H."/>
            <person name="Kissane S."/>
            <person name="Cuenca-Cambronero M."/>
            <person name="Asole G."/>
            <person name="Calvet F."/>
            <person name="Ruiz-Romero M."/>
            <person name="Marangio P."/>
            <person name="Guigo R."/>
            <person name="Rago D."/>
            <person name="Mirbahai L."/>
            <person name="Eastwood N."/>
            <person name="Colbourne J.K."/>
            <person name="Zhou J."/>
            <person name="Mallon E."/>
            <person name="Orsini L."/>
        </authorList>
    </citation>
    <scope>NUCLEOTIDE SEQUENCE [LARGE SCALE GENOMIC DNA]</scope>
    <source>
        <strain evidence="2">LRV0_1</strain>
    </source>
</reference>